<evidence type="ECO:0000313" key="6">
    <source>
        <dbReference type="EMBL" id="KTB07111.1"/>
    </source>
</evidence>
<dbReference type="GO" id="GO:0005509">
    <property type="term" value="F:calcium ion binding"/>
    <property type="evidence" value="ECO:0007669"/>
    <property type="project" value="InterPro"/>
</dbReference>
<dbReference type="InterPro" id="IPR035969">
    <property type="entry name" value="Rab-GAP_TBC_sf"/>
</dbReference>
<name>A0A0W0D5N6_CANGB</name>
<dbReference type="InterPro" id="IPR018247">
    <property type="entry name" value="EF_Hand_1_Ca_BS"/>
</dbReference>
<dbReference type="Pfam" id="PF02893">
    <property type="entry name" value="GRAM"/>
    <property type="match status" value="1"/>
</dbReference>
<dbReference type="PROSITE" id="PS50222">
    <property type="entry name" value="EF_HAND_2"/>
    <property type="match status" value="1"/>
</dbReference>
<protein>
    <submittedName>
        <fullName evidence="6">GTPase-activating protein GYP2</fullName>
    </submittedName>
</protein>
<evidence type="ECO:0000256" key="3">
    <source>
        <dbReference type="SAM" id="MobiDB-lite"/>
    </source>
</evidence>
<dbReference type="PANTHER" id="PTHR47219:SF20">
    <property type="entry name" value="TBC1 DOMAIN FAMILY MEMBER 2B"/>
    <property type="match status" value="1"/>
</dbReference>
<dbReference type="VEuPathDB" id="FungiDB:GVI51_G07623"/>
<dbReference type="GO" id="GO:0005737">
    <property type="term" value="C:cytoplasm"/>
    <property type="evidence" value="ECO:0007669"/>
    <property type="project" value="EnsemblFungi"/>
</dbReference>
<dbReference type="SMART" id="SM00568">
    <property type="entry name" value="GRAM"/>
    <property type="match status" value="1"/>
</dbReference>
<evidence type="ECO:0000256" key="1">
    <source>
        <dbReference type="ARBA" id="ARBA00022468"/>
    </source>
</evidence>
<dbReference type="InterPro" id="IPR011992">
    <property type="entry name" value="EF-hand-dom_pair"/>
</dbReference>
<dbReference type="InterPro" id="IPR004182">
    <property type="entry name" value="GRAM"/>
</dbReference>
<dbReference type="InterPro" id="IPR000195">
    <property type="entry name" value="Rab-GAP-TBC_dom"/>
</dbReference>
<evidence type="ECO:0000313" key="7">
    <source>
        <dbReference type="Proteomes" id="UP000054886"/>
    </source>
</evidence>
<dbReference type="PROSITE" id="PS00018">
    <property type="entry name" value="EF_HAND_1"/>
    <property type="match status" value="1"/>
</dbReference>
<dbReference type="SMART" id="SM00164">
    <property type="entry name" value="TBC"/>
    <property type="match status" value="1"/>
</dbReference>
<dbReference type="InterPro" id="IPR050302">
    <property type="entry name" value="Rab_GAP_TBC_domain"/>
</dbReference>
<feature type="compositionally biased region" description="Polar residues" evidence="3">
    <location>
        <begin position="866"/>
        <end position="888"/>
    </location>
</feature>
<dbReference type="Proteomes" id="UP000054886">
    <property type="component" value="Unassembled WGS sequence"/>
</dbReference>
<dbReference type="SUPFAM" id="SSF47923">
    <property type="entry name" value="Ypt/Rab-GAP domain of gyp1p"/>
    <property type="match status" value="2"/>
</dbReference>
<keyword evidence="1" id="KW-0343">GTPase activation</keyword>
<dbReference type="PROSITE" id="PS50086">
    <property type="entry name" value="TBC_RABGAP"/>
    <property type="match status" value="1"/>
</dbReference>
<reference evidence="6 7" key="1">
    <citation type="submission" date="2015-10" db="EMBL/GenBank/DDBJ databases">
        <title>Draft genomes sequences of Candida glabrata isolates 1A, 1B, 2A, 2B, 3A and 3B.</title>
        <authorList>
            <person name="Haavelsrud O.E."/>
            <person name="Gaustad P."/>
        </authorList>
    </citation>
    <scope>NUCLEOTIDE SEQUENCE [LARGE SCALE GENOMIC DNA]</scope>
    <source>
        <strain evidence="6">910700640</strain>
    </source>
</reference>
<feature type="domain" description="EF-hand" evidence="5">
    <location>
        <begin position="635"/>
        <end position="670"/>
    </location>
</feature>
<feature type="region of interest" description="Disordered" evidence="3">
    <location>
        <begin position="863"/>
        <end position="898"/>
    </location>
</feature>
<feature type="region of interest" description="Disordered" evidence="3">
    <location>
        <begin position="920"/>
        <end position="955"/>
    </location>
</feature>
<accession>A0A0W0D5N6</accession>
<dbReference type="Gene3D" id="1.10.238.10">
    <property type="entry name" value="EF-hand"/>
    <property type="match status" value="1"/>
</dbReference>
<feature type="compositionally biased region" description="Basic and acidic residues" evidence="3">
    <location>
        <begin position="932"/>
        <end position="948"/>
    </location>
</feature>
<dbReference type="EMBL" id="LLZZ01000108">
    <property type="protein sequence ID" value="KTB07111.1"/>
    <property type="molecule type" value="Genomic_DNA"/>
</dbReference>
<organism evidence="6 7">
    <name type="scientific">Candida glabrata</name>
    <name type="common">Yeast</name>
    <name type="synonym">Torulopsis glabrata</name>
    <dbReference type="NCBI Taxonomy" id="5478"/>
    <lineage>
        <taxon>Eukaryota</taxon>
        <taxon>Fungi</taxon>
        <taxon>Dikarya</taxon>
        <taxon>Ascomycota</taxon>
        <taxon>Saccharomycotina</taxon>
        <taxon>Saccharomycetes</taxon>
        <taxon>Saccharomycetales</taxon>
        <taxon>Saccharomycetaceae</taxon>
        <taxon>Nakaseomyces</taxon>
    </lineage>
</organism>
<evidence type="ECO:0000259" key="5">
    <source>
        <dbReference type="PROSITE" id="PS50222"/>
    </source>
</evidence>
<comment type="caution">
    <text evidence="6">The sequence shown here is derived from an EMBL/GenBank/DDBJ whole genome shotgun (WGS) entry which is preliminary data.</text>
</comment>
<proteinExistence type="predicted"/>
<dbReference type="SUPFAM" id="SSF47473">
    <property type="entry name" value="EF-hand"/>
    <property type="match status" value="1"/>
</dbReference>
<sequence>MSFFDSIKSKIVDSFIPLLSRDEKFRQEFKLPDGETIIDDLNADVAFAHVHSKMAKYDRQKLNSGDTGSAVQYAFPGKIMMTEHYLVFKDGYDGESCVMVLNISAIKRVERSTSNAYSFVLLVTLYSGSQILIQFVSLRHRSENFCERLKKNLRSNIPNAKRLKSFLDTCYSEYLIYKNVLRVEDIKPPRAGLGQQYKYPGSPSIQREKAKLRLWFEYFKDNGTNLSLVRNHTFKKLIRVGVPNRLRGEIWEYCSGSIYLRYQNPDEYQKLLTENAGKTSQAIDEIEKDLKRSLPEYSAYQTTEGIQRLRNVLTAYSWKNPDVGYCQAMNIVVAGLLIYMSEEQAFWCLNNICDLYVPGYYSKTMYGTLLDQKVFEAFVEDRMPNLWDYIVEHDIQLSIISLPWFLSLFFTSMPIEYAVRIMDLFFCNGPRTLFQVALAVLKLNGEEILSADDDGMFIAIIKNYFQNLGKSAHPNSKEPKIREITNFQELLVTAFKEFDVITESQIAQERHKHQKDVFQNIETFVKRTQIRHMPKTYNLSDKNLGNIYDLYYQSVETHKISLGTGSSNMDLESFVQFIKKVCNWAKDSQSDLDPSFRQQKSEFLKRLFNRWDSAKVGELTLNDVVEGLDHLLSRDMLESINYFFSLYDKDGDGQLDKDEVLQLSEGLLLLTDPWKNGSFVDLLTKKKIEDDIAEKLVQENGEKVITMDEISLPSGVTIDEEKYKAEQSERYLKAASNFLQRAFEYAKSIELDSAVNLIDLSDDESEGSDEDVKIKKKKKFEAIMANPALDPSHPKVLDLATFRMIILADETYELFFSETLRDSIRIDEGNESNNYRTKALRNMFDGILADGKRVAEQVRRRVDSVATRSSISSNDGPTSQLSATNEMLPSTDDRADDVDDFTQETGEEQHELLNETLLDIDDDMKSSNNNQQDKRISEMPKLDSKNADLVEFEAD</sequence>
<dbReference type="VEuPathDB" id="FungiDB:GWK60_G07491"/>
<dbReference type="InterPro" id="IPR002048">
    <property type="entry name" value="EF_hand_dom"/>
</dbReference>
<dbReference type="VEuPathDB" id="FungiDB:CAGL0G07777g"/>
<evidence type="ECO:0000259" key="4">
    <source>
        <dbReference type="PROSITE" id="PS50086"/>
    </source>
</evidence>
<dbReference type="FunFam" id="1.10.8.270:FF:000015">
    <property type="entry name" value="GTPase activating protein (Gyp2)"/>
    <property type="match status" value="1"/>
</dbReference>
<dbReference type="GO" id="GO:0005096">
    <property type="term" value="F:GTPase activator activity"/>
    <property type="evidence" value="ECO:0007669"/>
    <property type="project" value="UniProtKB-KW"/>
</dbReference>
<dbReference type="GO" id="GO:0031267">
    <property type="term" value="F:small GTPase binding"/>
    <property type="evidence" value="ECO:0007669"/>
    <property type="project" value="TreeGrafter"/>
</dbReference>
<dbReference type="GO" id="GO:0043332">
    <property type="term" value="C:mating projection tip"/>
    <property type="evidence" value="ECO:0007669"/>
    <property type="project" value="EnsemblFungi"/>
</dbReference>
<feature type="domain" description="Rab-GAP TBC" evidence="4">
    <location>
        <begin position="241"/>
        <end position="429"/>
    </location>
</feature>
<dbReference type="AlphaFoldDB" id="A0A0W0D5N6"/>
<gene>
    <name evidence="6" type="ORF">AO440_001804</name>
</gene>
<dbReference type="VEuPathDB" id="FungiDB:B1J91_G07777g"/>
<dbReference type="Gene3D" id="1.10.472.80">
    <property type="entry name" value="Ypt/Rab-GAP domain of gyp1p, domain 3"/>
    <property type="match status" value="1"/>
</dbReference>
<evidence type="ECO:0000256" key="2">
    <source>
        <dbReference type="ARBA" id="ARBA00022837"/>
    </source>
</evidence>
<keyword evidence="2" id="KW-0106">Calcium</keyword>
<dbReference type="Pfam" id="PF00566">
    <property type="entry name" value="RabGAP-TBC"/>
    <property type="match status" value="1"/>
</dbReference>
<dbReference type="Gene3D" id="1.10.10.750">
    <property type="entry name" value="Ypt/Rab-GAP domain of gyp1p, domain 1"/>
    <property type="match status" value="1"/>
</dbReference>
<dbReference type="PANTHER" id="PTHR47219">
    <property type="entry name" value="RAB GTPASE-ACTIVATING PROTEIN 1-LIKE"/>
    <property type="match status" value="1"/>
</dbReference>
<dbReference type="Gene3D" id="1.10.8.270">
    <property type="entry name" value="putative rabgap domain of human tbc1 domain family member 14 like domains"/>
    <property type="match status" value="1"/>
</dbReference>